<dbReference type="OrthoDB" id="5279008at2759"/>
<organism evidence="1 2">
    <name type="scientific">Paraphaeosphaeria minitans</name>
    <dbReference type="NCBI Taxonomy" id="565426"/>
    <lineage>
        <taxon>Eukaryota</taxon>
        <taxon>Fungi</taxon>
        <taxon>Dikarya</taxon>
        <taxon>Ascomycota</taxon>
        <taxon>Pezizomycotina</taxon>
        <taxon>Dothideomycetes</taxon>
        <taxon>Pleosporomycetidae</taxon>
        <taxon>Pleosporales</taxon>
        <taxon>Massarineae</taxon>
        <taxon>Didymosphaeriaceae</taxon>
        <taxon>Paraphaeosphaeria</taxon>
    </lineage>
</organism>
<evidence type="ECO:0000313" key="1">
    <source>
        <dbReference type="EMBL" id="KAF9728839.1"/>
    </source>
</evidence>
<sequence length="447" mass="49949">MATISRNSNTTKASLNALPLELLVHLIATYLPTKDLGALRLANKYLEKVLFDTFAKEFFTKKQFMLSTASLQTLVSISRHSAFNKTLRHVIIGLESFDATDVASLSGTMSCAQYDAFQKGYADQFAVSSSGRDQALLTEAFRNLQNLDTVGIRDYEASGRVRDDDRWRSYGAPSISREIGLNLRTGSNKFASQAFLLLMQALADADHPVSSIETILRTQSSGLKDNAFFLGSPNPKMDVVLGGLRQLLLTLNPSGGHHDSSPDADLHSTCLESFLLRCTSLEHLRMNFVKQLHYSSSWVLKRLCKTPDPLPAIRRLDLGMLVIMPDVLINAISKFSATLRHVSLWKVELQWDDAAHWKDSDDRYDPWPRGLKDLATTTNLTNLSLGCLSQRDKIGHHCLVNFSDGKIAQDYSGDKRVWMPLLLDQLVVERPEPSSDLSEIDEDQDEE</sequence>
<protein>
    <submittedName>
        <fullName evidence="1">F-box domain-containing protein</fullName>
    </submittedName>
</protein>
<reference evidence="1" key="1">
    <citation type="journal article" date="2020" name="Mol. Plant Microbe Interact.">
        <title>Genome Sequence of the Biocontrol Agent Coniothyrium minitans strain Conio (IMI 134523).</title>
        <authorList>
            <person name="Patel D."/>
            <person name="Shittu T.A."/>
            <person name="Baroncelli R."/>
            <person name="Muthumeenakshi S."/>
            <person name="Osborne T.H."/>
            <person name="Janganan T.K."/>
            <person name="Sreenivasaprasad S."/>
        </authorList>
    </citation>
    <scope>NUCLEOTIDE SEQUENCE</scope>
    <source>
        <strain evidence="1">Conio</strain>
    </source>
</reference>
<dbReference type="EMBL" id="WJXW01000018">
    <property type="protein sequence ID" value="KAF9728839.1"/>
    <property type="molecule type" value="Genomic_DNA"/>
</dbReference>
<accession>A0A9P6G6V4</accession>
<evidence type="ECO:0000313" key="2">
    <source>
        <dbReference type="Proteomes" id="UP000756921"/>
    </source>
</evidence>
<gene>
    <name evidence="1" type="ORF">PMIN01_13219</name>
</gene>
<dbReference type="Proteomes" id="UP000756921">
    <property type="component" value="Unassembled WGS sequence"/>
</dbReference>
<name>A0A9P6G6V4_9PLEO</name>
<dbReference type="AlphaFoldDB" id="A0A9P6G6V4"/>
<keyword evidence="2" id="KW-1185">Reference proteome</keyword>
<proteinExistence type="predicted"/>
<comment type="caution">
    <text evidence="1">The sequence shown here is derived from an EMBL/GenBank/DDBJ whole genome shotgun (WGS) entry which is preliminary data.</text>
</comment>